<proteinExistence type="predicted"/>
<dbReference type="Pfam" id="PF02452">
    <property type="entry name" value="PemK_toxin"/>
    <property type="match status" value="1"/>
</dbReference>
<dbReference type="GO" id="GO:0005737">
    <property type="term" value="C:cytoplasm"/>
    <property type="evidence" value="ECO:0007669"/>
    <property type="project" value="TreeGrafter"/>
</dbReference>
<dbReference type="InterPro" id="IPR011067">
    <property type="entry name" value="Plasmid_toxin/cell-grow_inhib"/>
</dbReference>
<dbReference type="InterPro" id="IPR003477">
    <property type="entry name" value="PemK-like"/>
</dbReference>
<reference evidence="2" key="1">
    <citation type="submission" date="2021-06" db="EMBL/GenBank/DDBJ databases">
        <authorList>
            <person name="Kallberg Y."/>
            <person name="Tangrot J."/>
            <person name="Rosling A."/>
        </authorList>
    </citation>
    <scope>NUCLEOTIDE SEQUENCE</scope>
    <source>
        <strain evidence="2">IA702</strain>
    </source>
</reference>
<dbReference type="Pfam" id="PF07714">
    <property type="entry name" value="PK_Tyr_Ser-Thr"/>
    <property type="match status" value="1"/>
</dbReference>
<dbReference type="AlphaFoldDB" id="A0A9N9BLF7"/>
<dbReference type="PANTHER" id="PTHR23257">
    <property type="entry name" value="SERINE-THREONINE PROTEIN KINASE"/>
    <property type="match status" value="1"/>
</dbReference>
<dbReference type="InterPro" id="IPR050167">
    <property type="entry name" value="Ser_Thr_protein_kinase"/>
</dbReference>
<organism evidence="2 3">
    <name type="scientific">Paraglomus occultum</name>
    <dbReference type="NCBI Taxonomy" id="144539"/>
    <lineage>
        <taxon>Eukaryota</taxon>
        <taxon>Fungi</taxon>
        <taxon>Fungi incertae sedis</taxon>
        <taxon>Mucoromycota</taxon>
        <taxon>Glomeromycotina</taxon>
        <taxon>Glomeromycetes</taxon>
        <taxon>Paraglomerales</taxon>
        <taxon>Paraglomeraceae</taxon>
        <taxon>Paraglomus</taxon>
    </lineage>
</organism>
<dbReference type="SUPFAM" id="SSF50118">
    <property type="entry name" value="Cell growth inhibitor/plasmid maintenance toxic component"/>
    <property type="match status" value="1"/>
</dbReference>
<evidence type="ECO:0000313" key="2">
    <source>
        <dbReference type="EMBL" id="CAG8568381.1"/>
    </source>
</evidence>
<dbReference type="GO" id="GO:0004672">
    <property type="term" value="F:protein kinase activity"/>
    <property type="evidence" value="ECO:0007669"/>
    <property type="project" value="InterPro"/>
</dbReference>
<accession>A0A9N9BLF7</accession>
<gene>
    <name evidence="2" type="ORF">POCULU_LOCUS5865</name>
</gene>
<protein>
    <submittedName>
        <fullName evidence="2">4689_t:CDS:1</fullName>
    </submittedName>
</protein>
<dbReference type="Gene3D" id="1.10.510.10">
    <property type="entry name" value="Transferase(Phosphotransferase) domain 1"/>
    <property type="match status" value="1"/>
</dbReference>
<dbReference type="InterPro" id="IPR011009">
    <property type="entry name" value="Kinase-like_dom_sf"/>
</dbReference>
<feature type="domain" description="Protein kinase" evidence="1">
    <location>
        <begin position="99"/>
        <end position="420"/>
    </location>
</feature>
<dbReference type="GO" id="GO:0007165">
    <property type="term" value="P:signal transduction"/>
    <property type="evidence" value="ECO:0007669"/>
    <property type="project" value="TreeGrafter"/>
</dbReference>
<dbReference type="InterPro" id="IPR000719">
    <property type="entry name" value="Prot_kinase_dom"/>
</dbReference>
<sequence>MDISEKQLADKISEINPYRGEVYLVEIIDAQGYEQKGNDDDERLAVVVSNNQQNAKKNVIVIVPLSSKVKKIYPFQVATFFQGKPGKAKCEQVRAITIERFKEKLGELTEKEMNEIEEKLVFVLHLEGLIKRKVQAVVQKYLKLSSRKKTIKNQEDNTERIELESQPNMEEIETEEQSVEDEKLNEENAKAEFLHEVVCNKLFSAGDAEPIVPCLGISQDPTTKNYIMVMQCMEDGSLRQHLQKNYGRLYFYQKFTQLEDVAEGLSSIHKKGLIHRDLHSGNILSFHTGGRFVSQSHRCCITDLGLCRPADEVDDKKIYGVLPYVAPEVIRGEPYTQAADIYSFGMVAYEVLSGLPPYYDLDYDSNLALLIFKGLRPDLSDVQAPQLLKDLIKRLENGQVIVEVPVGEVSKIIPLYHPKFHPQSKFISKPLDFKNLPESQNSQEINDEFYGGSKNLELDLNDFNLDELTIQEDPQEQSSHQAQIQIPPKQ</sequence>
<dbReference type="PANTHER" id="PTHR23257:SF963">
    <property type="entry name" value="AT08303P"/>
    <property type="match status" value="1"/>
</dbReference>
<dbReference type="InterPro" id="IPR001245">
    <property type="entry name" value="Ser-Thr/Tyr_kinase_cat_dom"/>
</dbReference>
<dbReference type="Proteomes" id="UP000789572">
    <property type="component" value="Unassembled WGS sequence"/>
</dbReference>
<evidence type="ECO:0000313" key="3">
    <source>
        <dbReference type="Proteomes" id="UP000789572"/>
    </source>
</evidence>
<dbReference type="PROSITE" id="PS50011">
    <property type="entry name" value="PROTEIN_KINASE_DOM"/>
    <property type="match status" value="1"/>
</dbReference>
<dbReference type="GO" id="GO:0005524">
    <property type="term" value="F:ATP binding"/>
    <property type="evidence" value="ECO:0007669"/>
    <property type="project" value="InterPro"/>
</dbReference>
<comment type="caution">
    <text evidence="2">The sequence shown here is derived from an EMBL/GenBank/DDBJ whole genome shotgun (WGS) entry which is preliminary data.</text>
</comment>
<dbReference type="OrthoDB" id="346907at2759"/>
<dbReference type="EMBL" id="CAJVPJ010000970">
    <property type="protein sequence ID" value="CAG8568381.1"/>
    <property type="molecule type" value="Genomic_DNA"/>
</dbReference>
<evidence type="ECO:0000259" key="1">
    <source>
        <dbReference type="PROSITE" id="PS50011"/>
    </source>
</evidence>
<dbReference type="GO" id="GO:0003677">
    <property type="term" value="F:DNA binding"/>
    <property type="evidence" value="ECO:0007669"/>
    <property type="project" value="InterPro"/>
</dbReference>
<name>A0A9N9BLF7_9GLOM</name>
<dbReference type="SUPFAM" id="SSF56112">
    <property type="entry name" value="Protein kinase-like (PK-like)"/>
    <property type="match status" value="1"/>
</dbReference>
<dbReference type="Gene3D" id="2.30.30.110">
    <property type="match status" value="1"/>
</dbReference>
<keyword evidence="3" id="KW-1185">Reference proteome</keyword>